<feature type="compositionally biased region" description="Polar residues" evidence="1">
    <location>
        <begin position="87"/>
        <end position="98"/>
    </location>
</feature>
<dbReference type="EMBL" id="RJKE01000001">
    <property type="protein sequence ID" value="ROO87088.1"/>
    <property type="molecule type" value="Genomic_DNA"/>
</dbReference>
<keyword evidence="2" id="KW-1133">Transmembrane helix</keyword>
<evidence type="ECO:0000256" key="2">
    <source>
        <dbReference type="SAM" id="Phobius"/>
    </source>
</evidence>
<accession>A0A3N1D1Z7</accession>
<keyword evidence="4" id="KW-1185">Reference proteome</keyword>
<feature type="transmembrane region" description="Helical" evidence="2">
    <location>
        <begin position="33"/>
        <end position="56"/>
    </location>
</feature>
<dbReference type="Proteomes" id="UP000272400">
    <property type="component" value="Unassembled WGS sequence"/>
</dbReference>
<feature type="transmembrane region" description="Helical" evidence="2">
    <location>
        <begin position="7"/>
        <end position="27"/>
    </location>
</feature>
<comment type="caution">
    <text evidence="3">The sequence shown here is derived from an EMBL/GenBank/DDBJ whole genome shotgun (WGS) entry which is preliminary data.</text>
</comment>
<evidence type="ECO:0000256" key="1">
    <source>
        <dbReference type="SAM" id="MobiDB-lite"/>
    </source>
</evidence>
<evidence type="ECO:0000313" key="3">
    <source>
        <dbReference type="EMBL" id="ROO87088.1"/>
    </source>
</evidence>
<keyword evidence="2" id="KW-0812">Transmembrane</keyword>
<evidence type="ECO:0000313" key="4">
    <source>
        <dbReference type="Proteomes" id="UP000272400"/>
    </source>
</evidence>
<protein>
    <submittedName>
        <fullName evidence="3">Uncharacterized protein</fullName>
    </submittedName>
</protein>
<gene>
    <name evidence="3" type="ORF">EDD29_4678</name>
</gene>
<reference evidence="3 4" key="1">
    <citation type="submission" date="2018-11" db="EMBL/GenBank/DDBJ databases">
        <title>Sequencing the genomes of 1000 actinobacteria strains.</title>
        <authorList>
            <person name="Klenk H.-P."/>
        </authorList>
    </citation>
    <scope>NUCLEOTIDE SEQUENCE [LARGE SCALE GENOMIC DNA]</scope>
    <source>
        <strain evidence="3 4">DSM 44254</strain>
    </source>
</reference>
<keyword evidence="2" id="KW-0472">Membrane</keyword>
<name>A0A3N1D1Z7_9ACTN</name>
<dbReference type="AlphaFoldDB" id="A0A3N1D1Z7"/>
<proteinExistence type="predicted"/>
<sequence length="119" mass="12128">MGPVAQRVVGAVGTVAVAAVVNVGTTFLTDGALVWWVSGGALLLVGVLVQWFLPVGEGRDPGGSRRAGGSQYVRGNKAGGSIRVTMTGTGEQRVSGNEAQGEVTVRQGADPPPERDRDG</sequence>
<feature type="region of interest" description="Disordered" evidence="1">
    <location>
        <begin position="87"/>
        <end position="119"/>
    </location>
</feature>
<organism evidence="3 4">
    <name type="scientific">Actinocorallia herbida</name>
    <dbReference type="NCBI Taxonomy" id="58109"/>
    <lineage>
        <taxon>Bacteria</taxon>
        <taxon>Bacillati</taxon>
        <taxon>Actinomycetota</taxon>
        <taxon>Actinomycetes</taxon>
        <taxon>Streptosporangiales</taxon>
        <taxon>Thermomonosporaceae</taxon>
        <taxon>Actinocorallia</taxon>
    </lineage>
</organism>